<dbReference type="PANTHER" id="PTHR10372">
    <property type="entry name" value="PLAKOPHILLIN-RELATED"/>
    <property type="match status" value="1"/>
</dbReference>
<feature type="region of interest" description="Disordered" evidence="6">
    <location>
        <begin position="671"/>
        <end position="784"/>
    </location>
</feature>
<organism evidence="7">
    <name type="scientific">Cyprideis torosa</name>
    <dbReference type="NCBI Taxonomy" id="163714"/>
    <lineage>
        <taxon>Eukaryota</taxon>
        <taxon>Metazoa</taxon>
        <taxon>Ecdysozoa</taxon>
        <taxon>Arthropoda</taxon>
        <taxon>Crustacea</taxon>
        <taxon>Oligostraca</taxon>
        <taxon>Ostracoda</taxon>
        <taxon>Podocopa</taxon>
        <taxon>Podocopida</taxon>
        <taxon>Cytherocopina</taxon>
        <taxon>Cytheroidea</taxon>
        <taxon>Cytherideidae</taxon>
        <taxon>Cyprideis</taxon>
    </lineage>
</organism>
<evidence type="ECO:0000256" key="5">
    <source>
        <dbReference type="ARBA" id="ARBA00022949"/>
    </source>
</evidence>
<evidence type="ECO:0000256" key="1">
    <source>
        <dbReference type="ARBA" id="ARBA00004282"/>
    </source>
</evidence>
<dbReference type="SUPFAM" id="SSF48371">
    <property type="entry name" value="ARM repeat"/>
    <property type="match status" value="1"/>
</dbReference>
<dbReference type="GO" id="GO:0005737">
    <property type="term" value="C:cytoplasm"/>
    <property type="evidence" value="ECO:0007669"/>
    <property type="project" value="TreeGrafter"/>
</dbReference>
<dbReference type="GO" id="GO:0005912">
    <property type="term" value="C:adherens junction"/>
    <property type="evidence" value="ECO:0007669"/>
    <property type="project" value="TreeGrafter"/>
</dbReference>
<feature type="region of interest" description="Disordered" evidence="6">
    <location>
        <begin position="404"/>
        <end position="445"/>
    </location>
</feature>
<keyword evidence="5" id="KW-0965">Cell junction</keyword>
<dbReference type="SMART" id="SM00185">
    <property type="entry name" value="ARM"/>
    <property type="match status" value="6"/>
</dbReference>
<feature type="compositionally biased region" description="Pro residues" evidence="6">
    <location>
        <begin position="111"/>
        <end position="127"/>
    </location>
</feature>
<gene>
    <name evidence="7" type="ORF">CTOB1V02_LOCUS2262</name>
</gene>
<dbReference type="GO" id="GO:0005886">
    <property type="term" value="C:plasma membrane"/>
    <property type="evidence" value="ECO:0007669"/>
    <property type="project" value="TreeGrafter"/>
</dbReference>
<dbReference type="Gene3D" id="1.25.10.10">
    <property type="entry name" value="Leucine-rich Repeat Variant"/>
    <property type="match status" value="1"/>
</dbReference>
<dbReference type="AlphaFoldDB" id="A0A7R8W8C5"/>
<dbReference type="InterPro" id="IPR011989">
    <property type="entry name" value="ARM-like"/>
</dbReference>
<evidence type="ECO:0000256" key="4">
    <source>
        <dbReference type="ARBA" id="ARBA00022889"/>
    </source>
</evidence>
<evidence type="ECO:0000256" key="6">
    <source>
        <dbReference type="SAM" id="MobiDB-lite"/>
    </source>
</evidence>
<proteinExistence type="inferred from homology"/>
<feature type="compositionally biased region" description="Low complexity" evidence="6">
    <location>
        <begin position="672"/>
        <end position="685"/>
    </location>
</feature>
<sequence length="784" mass="84892">MSANGHLPPSGAIVTEHDGAHLVSRIQNQRTTQEVTKVTRVIREIHHVPVNYDEHGGYHPDMSHDSSFSGGGPPPHPDGRGYESGYGHAPGVLRGGDPRSVYPPYLGLERPPTPPSPSERSESPPPEVGGTRPPYPQSGYAELDATLNPHGPLPSHSGSGVQWRDPDLREVIDFLGHPNPVVKANAAAYLQHLSYMNNPMKNQARALGAISPLVLLLDHDVPEVARNACGALRNLSYGRINDENKKAVRHAAGISALARLIRRAHENETRELATGTLWNLSSSDDLKRPILDEALNVLASQIIIPYSGWERGGALPPHDERLPGDLYLSTVFRNATGVLRNVSSAGIYARQKLRNFDGLPAALLYTLRAAIGKHNIDSKGVENCVCILRNLSYRCQEIIDPDYDQHPMPQMTASGSSSSKKKSKDDMSCFGASKGGGKKRGGGSGAMGHSVNLSGVSGGGDGQLVKASAAILWQPEVVQPYLELLSNCSNPETLEAAAGAIQNLAACYWQPSADIRATVRKEKGLPVLVELLRMDVDRVVCAVATALRNLAIDERNKELIGKYAMRDLVQKLPSGHPAQDQGTSDDTIAAVLATLNEVVKKNAEFARFLYDAGGVDRLVNITRMRARYSPRVAKFSTQVLFTMWQHHELRDMYKRGGWKEADFVSRTIAAASSSSQYQRQHSPSQANNTLSRPMASQGGTRYEDRTLQRGDHSGAYHTGSQMMGVAPGASVNAGQLPLRPGEPVYAQVNRDRKKNRNMDHSFDRGDGGPPPGSGGLIGPGDSWV</sequence>
<evidence type="ECO:0000256" key="2">
    <source>
        <dbReference type="ARBA" id="ARBA00005462"/>
    </source>
</evidence>
<feature type="compositionally biased region" description="Basic and acidic residues" evidence="6">
    <location>
        <begin position="51"/>
        <end position="64"/>
    </location>
</feature>
<dbReference type="InterPro" id="IPR016024">
    <property type="entry name" value="ARM-type_fold"/>
</dbReference>
<dbReference type="EMBL" id="OB660343">
    <property type="protein sequence ID" value="CAD7224295.1"/>
    <property type="molecule type" value="Genomic_DNA"/>
</dbReference>
<name>A0A7R8W8C5_9CRUS</name>
<dbReference type="OrthoDB" id="3245100at2759"/>
<reference evidence="7" key="1">
    <citation type="submission" date="2020-11" db="EMBL/GenBank/DDBJ databases">
        <authorList>
            <person name="Tran Van P."/>
        </authorList>
    </citation>
    <scope>NUCLEOTIDE SEQUENCE</scope>
</reference>
<feature type="region of interest" description="Disordered" evidence="6">
    <location>
        <begin position="51"/>
        <end position="162"/>
    </location>
</feature>
<dbReference type="Pfam" id="PF00514">
    <property type="entry name" value="Arm"/>
    <property type="match status" value="4"/>
</dbReference>
<comment type="subcellular location">
    <subcellularLocation>
        <location evidence="1">Cell junction</location>
    </subcellularLocation>
</comment>
<dbReference type="InterPro" id="IPR028435">
    <property type="entry name" value="Plakophilin/d_Catenin"/>
</dbReference>
<dbReference type="PANTHER" id="PTHR10372:SF27">
    <property type="entry name" value="ADHERENS JUNCTION PROTEIN P120"/>
    <property type="match status" value="1"/>
</dbReference>
<dbReference type="GO" id="GO:0098609">
    <property type="term" value="P:cell-cell adhesion"/>
    <property type="evidence" value="ECO:0007669"/>
    <property type="project" value="InterPro"/>
</dbReference>
<protein>
    <submittedName>
        <fullName evidence="7">Uncharacterized protein</fullName>
    </submittedName>
</protein>
<comment type="similarity">
    <text evidence="2">Belongs to the beta-catenin family.</text>
</comment>
<dbReference type="PROSITE" id="PS50176">
    <property type="entry name" value="ARM_REPEAT"/>
    <property type="match status" value="3"/>
</dbReference>
<evidence type="ECO:0000313" key="7">
    <source>
        <dbReference type="EMBL" id="CAD7224295.1"/>
    </source>
</evidence>
<keyword evidence="3" id="KW-0677">Repeat</keyword>
<evidence type="ECO:0000256" key="3">
    <source>
        <dbReference type="ARBA" id="ARBA00022737"/>
    </source>
</evidence>
<feature type="compositionally biased region" description="Basic and acidic residues" evidence="6">
    <location>
        <begin position="701"/>
        <end position="714"/>
    </location>
</feature>
<dbReference type="InterPro" id="IPR000225">
    <property type="entry name" value="Armadillo"/>
</dbReference>
<dbReference type="GO" id="GO:0005634">
    <property type="term" value="C:nucleus"/>
    <property type="evidence" value="ECO:0007669"/>
    <property type="project" value="TreeGrafter"/>
</dbReference>
<feature type="compositionally biased region" description="Basic and acidic residues" evidence="6">
    <location>
        <begin position="756"/>
        <end position="766"/>
    </location>
</feature>
<keyword evidence="4" id="KW-0130">Cell adhesion</keyword>
<accession>A0A7R8W8C5</accession>